<gene>
    <name evidence="1" type="ORF">BDY17DRAFT_293236</name>
</gene>
<dbReference type="Proteomes" id="UP000799767">
    <property type="component" value="Unassembled WGS sequence"/>
</dbReference>
<evidence type="ECO:0000313" key="2">
    <source>
        <dbReference type="Proteomes" id="UP000799767"/>
    </source>
</evidence>
<dbReference type="GO" id="GO:0008483">
    <property type="term" value="F:transaminase activity"/>
    <property type="evidence" value="ECO:0007669"/>
    <property type="project" value="UniProtKB-KW"/>
</dbReference>
<keyword evidence="1" id="KW-0808">Transferase</keyword>
<sequence>MAAPETPAGGISLTSTIENERSPHHSGLDDDHEPFIYTSVRYDASLRASPENTAASFNISCPFYLLEHHWTRLRVAEWSAQFWTDSGIPPKAHSRPADFLHSLLFAVRQWQRSHPKEAEWAEALRVRRRVYQSGRVTTEIYQIPRQPLHVLFPQSLDAGGGKGALNGVIPGNNPAAETEWTAVLDVRSTEVTDATMYKIWDRSPQSRARADAGILTLGATKEVLMYNAEAEVLDGSNSTPYFHRQGKWVTPVSSSGGLQGVTRRWALEKGLCVEGVVATDSLEDGEVVWFSNGVRGFFRAVYRRRDPSLGIPASDPAQVGRIMRQLV</sequence>
<dbReference type="InterPro" id="IPR043132">
    <property type="entry name" value="BCAT-like_C"/>
</dbReference>
<proteinExistence type="predicted"/>
<keyword evidence="2" id="KW-1185">Reference proteome</keyword>
<evidence type="ECO:0000313" key="1">
    <source>
        <dbReference type="EMBL" id="KAF2485281.1"/>
    </source>
</evidence>
<protein>
    <submittedName>
        <fullName evidence="1">Aminotransferase class IV-domain-containing protein</fullName>
    </submittedName>
</protein>
<accession>A0A6A6PZT2</accession>
<dbReference type="EMBL" id="MU001633">
    <property type="protein sequence ID" value="KAF2485281.1"/>
    <property type="molecule type" value="Genomic_DNA"/>
</dbReference>
<dbReference type="Gene3D" id="3.20.10.10">
    <property type="entry name" value="D-amino Acid Aminotransferase, subunit A, domain 2"/>
    <property type="match status" value="1"/>
</dbReference>
<dbReference type="InterPro" id="IPR036038">
    <property type="entry name" value="Aminotransferase-like"/>
</dbReference>
<name>A0A6A6PZT2_9PEZI</name>
<dbReference type="AlphaFoldDB" id="A0A6A6PZT2"/>
<dbReference type="RefSeq" id="XP_033591850.1">
    <property type="nucleotide sequence ID" value="XM_033732960.1"/>
</dbReference>
<reference evidence="1" key="1">
    <citation type="journal article" date="2020" name="Stud. Mycol.">
        <title>101 Dothideomycetes genomes: a test case for predicting lifestyles and emergence of pathogens.</title>
        <authorList>
            <person name="Haridas S."/>
            <person name="Albert R."/>
            <person name="Binder M."/>
            <person name="Bloem J."/>
            <person name="Labutti K."/>
            <person name="Salamov A."/>
            <person name="Andreopoulos B."/>
            <person name="Baker S."/>
            <person name="Barry K."/>
            <person name="Bills G."/>
            <person name="Bluhm B."/>
            <person name="Cannon C."/>
            <person name="Castanera R."/>
            <person name="Culley D."/>
            <person name="Daum C."/>
            <person name="Ezra D."/>
            <person name="Gonzalez J."/>
            <person name="Henrissat B."/>
            <person name="Kuo A."/>
            <person name="Liang C."/>
            <person name="Lipzen A."/>
            <person name="Lutzoni F."/>
            <person name="Magnuson J."/>
            <person name="Mondo S."/>
            <person name="Nolan M."/>
            <person name="Ohm R."/>
            <person name="Pangilinan J."/>
            <person name="Park H.-J."/>
            <person name="Ramirez L."/>
            <person name="Alfaro M."/>
            <person name="Sun H."/>
            <person name="Tritt A."/>
            <person name="Yoshinaga Y."/>
            <person name="Zwiers L.-H."/>
            <person name="Turgeon B."/>
            <person name="Goodwin S."/>
            <person name="Spatafora J."/>
            <person name="Crous P."/>
            <person name="Grigoriev I."/>
        </authorList>
    </citation>
    <scope>NUCLEOTIDE SEQUENCE</scope>
    <source>
        <strain evidence="1">CBS 113389</strain>
    </source>
</reference>
<dbReference type="SUPFAM" id="SSF56752">
    <property type="entry name" value="D-aminoacid aminotransferase-like PLP-dependent enzymes"/>
    <property type="match status" value="1"/>
</dbReference>
<keyword evidence="1" id="KW-0032">Aminotransferase</keyword>
<organism evidence="1 2">
    <name type="scientific">Neohortaea acidophila</name>
    <dbReference type="NCBI Taxonomy" id="245834"/>
    <lineage>
        <taxon>Eukaryota</taxon>
        <taxon>Fungi</taxon>
        <taxon>Dikarya</taxon>
        <taxon>Ascomycota</taxon>
        <taxon>Pezizomycotina</taxon>
        <taxon>Dothideomycetes</taxon>
        <taxon>Dothideomycetidae</taxon>
        <taxon>Mycosphaerellales</taxon>
        <taxon>Teratosphaeriaceae</taxon>
        <taxon>Neohortaea</taxon>
    </lineage>
</organism>
<dbReference type="GeneID" id="54473962"/>
<dbReference type="InterPro" id="IPR001544">
    <property type="entry name" value="Aminotrans_IV"/>
</dbReference>
<dbReference type="Pfam" id="PF01063">
    <property type="entry name" value="Aminotran_4"/>
    <property type="match status" value="1"/>
</dbReference>
<dbReference type="OrthoDB" id="5288718at2759"/>